<comment type="caution">
    <text evidence="1">The sequence shown here is derived from an EMBL/GenBank/DDBJ whole genome shotgun (WGS) entry which is preliminary data.</text>
</comment>
<proteinExistence type="predicted"/>
<dbReference type="Proteomes" id="UP000009038">
    <property type="component" value="Unassembled WGS sequence"/>
</dbReference>
<reference evidence="1 2" key="1">
    <citation type="journal article" date="2011" name="Genome Res.">
        <title>Comparative genomics of citric-acid-producing Aspergillus niger ATCC 1015 versus enzyme-producing CBS 513.88.</title>
        <authorList>
            <person name="Andersen M.R."/>
            <person name="Salazar M.P."/>
            <person name="Schaap P.J."/>
            <person name="van de Vondervoort P.J."/>
            <person name="Culley D."/>
            <person name="Thykaer J."/>
            <person name="Frisvad J.C."/>
            <person name="Nielsen K.F."/>
            <person name="Albang R."/>
            <person name="Albermann K."/>
            <person name="Berka R.M."/>
            <person name="Braus G.H."/>
            <person name="Braus-Stromeyer S.A."/>
            <person name="Corrochano L.M."/>
            <person name="Dai Z."/>
            <person name="van Dijck P.W."/>
            <person name="Hofmann G."/>
            <person name="Lasure L.L."/>
            <person name="Magnuson J.K."/>
            <person name="Menke H."/>
            <person name="Meijer M."/>
            <person name="Meijer S.L."/>
            <person name="Nielsen J.B."/>
            <person name="Nielsen M.L."/>
            <person name="van Ooyen A.J."/>
            <person name="Pel H.J."/>
            <person name="Poulsen L."/>
            <person name="Samson R.A."/>
            <person name="Stam H."/>
            <person name="Tsang A."/>
            <person name="van den Brink J.M."/>
            <person name="Atkins A."/>
            <person name="Aerts A."/>
            <person name="Shapiro H."/>
            <person name="Pangilinan J."/>
            <person name="Salamov A."/>
            <person name="Lou Y."/>
            <person name="Lindquist E."/>
            <person name="Lucas S."/>
            <person name="Grimwood J."/>
            <person name="Grigoriev I.V."/>
            <person name="Kubicek C.P."/>
            <person name="Martinez D."/>
            <person name="van Peij N.N."/>
            <person name="Roubos J.A."/>
            <person name="Nielsen J."/>
            <person name="Baker S.E."/>
        </authorList>
    </citation>
    <scope>NUCLEOTIDE SEQUENCE [LARGE SCALE GENOMIC DNA]</scope>
    <source>
        <strain evidence="2">ATCC 1015 / CBS 113.46 / FGSC A1144 / LSHB Ac4 / NCTC 3858a / NRRL 328 / USDA 3528.7</strain>
    </source>
</reference>
<dbReference type="HOGENOM" id="CLU_2072621_0_0_1"/>
<sequence>MSSLGRTIAKFYENLDEAKPLFKRALDGLRKVLGPTQRGRNHPTQQIFYCRAQSRRQPHRVPYRENYKLQGRFNASIQNCDEAIEGLKQISVTQYSLERKLRAQKEETIAMREQEGQL</sequence>
<dbReference type="AlphaFoldDB" id="G3YCS2"/>
<organism evidence="1 2">
    <name type="scientific">Aspergillus niger (strain ATCC 1015 / CBS 113.46 / FGSC A1144 / LSHB Ac4 / NCTC 3858a / NRRL 328 / USDA 3528.7)</name>
    <dbReference type="NCBI Taxonomy" id="380704"/>
    <lineage>
        <taxon>Eukaryota</taxon>
        <taxon>Fungi</taxon>
        <taxon>Dikarya</taxon>
        <taxon>Ascomycota</taxon>
        <taxon>Pezizomycotina</taxon>
        <taxon>Eurotiomycetes</taxon>
        <taxon>Eurotiomycetidae</taxon>
        <taxon>Eurotiales</taxon>
        <taxon>Aspergillaceae</taxon>
        <taxon>Aspergillus</taxon>
        <taxon>Aspergillus subgen. Circumdati</taxon>
    </lineage>
</organism>
<dbReference type="STRING" id="380704.G3YCS2"/>
<dbReference type="VEuPathDB" id="FungiDB:ASPNIDRAFT2_137356"/>
<protein>
    <submittedName>
        <fullName evidence="1">Uncharacterized protein</fullName>
    </submittedName>
</protein>
<dbReference type="EMBL" id="ACJE01000019">
    <property type="protein sequence ID" value="EHA19601.1"/>
    <property type="molecule type" value="Genomic_DNA"/>
</dbReference>
<gene>
    <name evidence="1" type="ORF">ASPNIDRAFT_137356</name>
</gene>
<evidence type="ECO:0000313" key="1">
    <source>
        <dbReference type="EMBL" id="EHA19601.1"/>
    </source>
</evidence>
<accession>G3YCS2</accession>
<name>G3YCS2_ASPNA</name>
<evidence type="ECO:0000313" key="2">
    <source>
        <dbReference type="Proteomes" id="UP000009038"/>
    </source>
</evidence>
<dbReference type="OrthoDB" id="5086500at2759"/>